<organism evidence="2 3">
    <name type="scientific">Glycine soja</name>
    <name type="common">Wild soybean</name>
    <dbReference type="NCBI Taxonomy" id="3848"/>
    <lineage>
        <taxon>Eukaryota</taxon>
        <taxon>Viridiplantae</taxon>
        <taxon>Streptophyta</taxon>
        <taxon>Embryophyta</taxon>
        <taxon>Tracheophyta</taxon>
        <taxon>Spermatophyta</taxon>
        <taxon>Magnoliopsida</taxon>
        <taxon>eudicotyledons</taxon>
        <taxon>Gunneridae</taxon>
        <taxon>Pentapetalae</taxon>
        <taxon>rosids</taxon>
        <taxon>fabids</taxon>
        <taxon>Fabales</taxon>
        <taxon>Fabaceae</taxon>
        <taxon>Papilionoideae</taxon>
        <taxon>50 kb inversion clade</taxon>
        <taxon>NPAAA clade</taxon>
        <taxon>indigoferoid/millettioid clade</taxon>
        <taxon>Phaseoleae</taxon>
        <taxon>Glycine</taxon>
        <taxon>Glycine subgen. Soja</taxon>
    </lineage>
</organism>
<protein>
    <submittedName>
        <fullName evidence="2">Protein OSB2, chloroplastic isoform B</fullName>
    </submittedName>
</protein>
<feature type="region of interest" description="Disordered" evidence="1">
    <location>
        <begin position="49"/>
        <end position="86"/>
    </location>
</feature>
<keyword evidence="3" id="KW-1185">Reference proteome</keyword>
<evidence type="ECO:0000313" key="2">
    <source>
        <dbReference type="EMBL" id="RZC27773.1"/>
    </source>
</evidence>
<dbReference type="EMBL" id="QZWG01000001">
    <property type="protein sequence ID" value="RZC27773.1"/>
    <property type="molecule type" value="Genomic_DNA"/>
</dbReference>
<evidence type="ECO:0000256" key="1">
    <source>
        <dbReference type="SAM" id="MobiDB-lite"/>
    </source>
</evidence>
<dbReference type="Proteomes" id="UP000289340">
    <property type="component" value="Chromosome 1"/>
</dbReference>
<evidence type="ECO:0000313" key="3">
    <source>
        <dbReference type="Proteomes" id="UP000289340"/>
    </source>
</evidence>
<gene>
    <name evidence="2" type="ORF">D0Y65_000025</name>
</gene>
<proteinExistence type="predicted"/>
<reference evidence="2 3" key="1">
    <citation type="submission" date="2018-09" db="EMBL/GenBank/DDBJ databases">
        <title>A high-quality reference genome of wild soybean provides a powerful tool to mine soybean genomes.</title>
        <authorList>
            <person name="Xie M."/>
            <person name="Chung C.Y.L."/>
            <person name="Li M.-W."/>
            <person name="Wong F.-L."/>
            <person name="Chan T.-F."/>
            <person name="Lam H.-M."/>
        </authorList>
    </citation>
    <scope>NUCLEOTIDE SEQUENCE [LARGE SCALE GENOMIC DNA]</scope>
    <source>
        <strain evidence="3">cv. W05</strain>
        <tissue evidence="2">Hypocotyl of etiolated seedlings</tissue>
    </source>
</reference>
<accession>A0A445LWX7</accession>
<dbReference type="AlphaFoldDB" id="A0A445LWX7"/>
<sequence length="179" mass="20573">MDVASLSFVVAIVHRLHLEEQELQNFSSQVIVMVQTLNFVQGYPQPNNSISINLKPEPEPEPKHSIPSAKRNRDSSSSSPWRDLVDNPMHWRDFRESKRNGLVKPRHPDFKPKDGHSLWLSKDNEWVLPKLKGLQFDVPDSISKKGGGESWNDLVQNPDNWWDNRLNKVIPFSVLSLCS</sequence>
<name>A0A445LWX7_GLYSO</name>
<comment type="caution">
    <text evidence="2">The sequence shown here is derived from an EMBL/GenBank/DDBJ whole genome shotgun (WGS) entry which is preliminary data.</text>
</comment>